<feature type="region of interest" description="Disordered" evidence="1">
    <location>
        <begin position="1"/>
        <end position="422"/>
    </location>
</feature>
<feature type="compositionally biased region" description="Low complexity" evidence="1">
    <location>
        <begin position="159"/>
        <end position="168"/>
    </location>
</feature>
<evidence type="ECO:0000313" key="3">
    <source>
        <dbReference type="Proteomes" id="UP000821866"/>
    </source>
</evidence>
<feature type="compositionally biased region" description="Basic and acidic residues" evidence="1">
    <location>
        <begin position="550"/>
        <end position="562"/>
    </location>
</feature>
<accession>A0A9J6DH70</accession>
<reference evidence="2" key="1">
    <citation type="journal article" date="2020" name="Cell">
        <title>Large-Scale Comparative Analyses of Tick Genomes Elucidate Their Genetic Diversity and Vector Capacities.</title>
        <authorList>
            <consortium name="Tick Genome and Microbiome Consortium (TIGMIC)"/>
            <person name="Jia N."/>
            <person name="Wang J."/>
            <person name="Shi W."/>
            <person name="Du L."/>
            <person name="Sun Y."/>
            <person name="Zhan W."/>
            <person name="Jiang J.F."/>
            <person name="Wang Q."/>
            <person name="Zhang B."/>
            <person name="Ji P."/>
            <person name="Bell-Sakyi L."/>
            <person name="Cui X.M."/>
            <person name="Yuan T.T."/>
            <person name="Jiang B.G."/>
            <person name="Yang W.F."/>
            <person name="Lam T.T."/>
            <person name="Chang Q.C."/>
            <person name="Ding S.J."/>
            <person name="Wang X.J."/>
            <person name="Zhu J.G."/>
            <person name="Ruan X.D."/>
            <person name="Zhao L."/>
            <person name="Wei J.T."/>
            <person name="Ye R.Z."/>
            <person name="Que T.C."/>
            <person name="Du C.H."/>
            <person name="Zhou Y.H."/>
            <person name="Cheng J.X."/>
            <person name="Dai P.F."/>
            <person name="Guo W.B."/>
            <person name="Han X.H."/>
            <person name="Huang E.J."/>
            <person name="Li L.F."/>
            <person name="Wei W."/>
            <person name="Gao Y.C."/>
            <person name="Liu J.Z."/>
            <person name="Shao H.Z."/>
            <person name="Wang X."/>
            <person name="Wang C.C."/>
            <person name="Yang T.C."/>
            <person name="Huo Q.B."/>
            <person name="Li W."/>
            <person name="Chen H.Y."/>
            <person name="Chen S.E."/>
            <person name="Zhou L.G."/>
            <person name="Ni X.B."/>
            <person name="Tian J.H."/>
            <person name="Sheng Y."/>
            <person name="Liu T."/>
            <person name="Pan Y.S."/>
            <person name="Xia L.Y."/>
            <person name="Li J."/>
            <person name="Zhao F."/>
            <person name="Cao W.C."/>
        </authorList>
    </citation>
    <scope>NUCLEOTIDE SEQUENCE</scope>
    <source>
        <strain evidence="2">Rmic-2018</strain>
    </source>
</reference>
<feature type="compositionally biased region" description="Basic and acidic residues" evidence="1">
    <location>
        <begin position="510"/>
        <end position="521"/>
    </location>
</feature>
<feature type="compositionally biased region" description="Polar residues" evidence="1">
    <location>
        <begin position="55"/>
        <end position="74"/>
    </location>
</feature>
<dbReference type="Proteomes" id="UP000821866">
    <property type="component" value="Chromosome 7"/>
</dbReference>
<feature type="compositionally biased region" description="Polar residues" evidence="1">
    <location>
        <begin position="316"/>
        <end position="362"/>
    </location>
</feature>
<sequence length="602" mass="61423">MAAREPQDVPTGSPGTTDKAESIKKGAPPESPECSRPCEAGKGATKSPKERNRSPGVTRSSSQLAPGKGQSSLVSERRSHGSKSEACSATTTTTSTPSRGSSRPAETPGSPPAKAGSLLSTSRVTGRREDVHGATKSLKKKASPGTTLSDSRSLARKGQSSSVSQSRSPSRKSEARSATTTTTSTPSRRSQTSGSPLTKVGSSKSTSRDTGRRDDGHEAAKSPKKGSSETVSSVSRSPASKRQRSLVTGIESLGRKSKASGGAAAPTSTLLGGSPLPAVAPRLPPTEARSPLSTSRDTELREDDHGTTKVPKSEVSPRTNLSEFQSPASKGQSSRASGTRSTGYSSESRSKTATTLTPSRGSTRPAGVPRLPSAKAGSPQSTNRDSLHSRGNSTPRDTRASNMTPIASVSQAGSQTPLTTPYVTAPSTFLQAGRQTPLTTPYVTAPSTFSQAGSQLPSTTPFVTAPSTSNTPTTPYVSASSRLPHSVEPCADGIARNMAAGAATSILHSKSPEAEESESRSRGSSTRSPRSTGSKQGAAGRSGGSGATRDASKSPKSEHKSPGGEPTTPARPSAVGKSSAVGGAHDSGGSKLDSSAQPRKDK</sequence>
<feature type="compositionally biased region" description="Polar residues" evidence="1">
    <location>
        <begin position="441"/>
        <end position="462"/>
    </location>
</feature>
<reference evidence="2" key="2">
    <citation type="submission" date="2021-09" db="EMBL/GenBank/DDBJ databases">
        <authorList>
            <person name="Jia N."/>
            <person name="Wang J."/>
            <person name="Shi W."/>
            <person name="Du L."/>
            <person name="Sun Y."/>
            <person name="Zhan W."/>
            <person name="Jiang J."/>
            <person name="Wang Q."/>
            <person name="Zhang B."/>
            <person name="Ji P."/>
            <person name="Sakyi L.B."/>
            <person name="Cui X."/>
            <person name="Yuan T."/>
            <person name="Jiang B."/>
            <person name="Yang W."/>
            <person name="Lam T.T.-Y."/>
            <person name="Chang Q."/>
            <person name="Ding S."/>
            <person name="Wang X."/>
            <person name="Zhu J."/>
            <person name="Ruan X."/>
            <person name="Zhao L."/>
            <person name="Wei J."/>
            <person name="Que T."/>
            <person name="Du C."/>
            <person name="Cheng J."/>
            <person name="Dai P."/>
            <person name="Han X."/>
            <person name="Huang E."/>
            <person name="Gao Y."/>
            <person name="Liu J."/>
            <person name="Shao H."/>
            <person name="Ye R."/>
            <person name="Li L."/>
            <person name="Wei W."/>
            <person name="Wang X."/>
            <person name="Wang C."/>
            <person name="Huo Q."/>
            <person name="Li W."/>
            <person name="Guo W."/>
            <person name="Chen H."/>
            <person name="Chen S."/>
            <person name="Zhou L."/>
            <person name="Zhou L."/>
            <person name="Ni X."/>
            <person name="Tian J."/>
            <person name="Zhou Y."/>
            <person name="Sheng Y."/>
            <person name="Liu T."/>
            <person name="Pan Y."/>
            <person name="Xia L."/>
            <person name="Li J."/>
            <person name="Zhao F."/>
            <person name="Cao W."/>
        </authorList>
    </citation>
    <scope>NUCLEOTIDE SEQUENCE</scope>
    <source>
        <strain evidence="2">Rmic-2018</strain>
        <tissue evidence="2">Larvae</tissue>
    </source>
</reference>
<feature type="compositionally biased region" description="Low complexity" evidence="1">
    <location>
        <begin position="88"/>
        <end position="105"/>
    </location>
</feature>
<feature type="compositionally biased region" description="Low complexity" evidence="1">
    <location>
        <begin position="522"/>
        <end position="539"/>
    </location>
</feature>
<keyword evidence="3" id="KW-1185">Reference proteome</keyword>
<organism evidence="2 3">
    <name type="scientific">Rhipicephalus microplus</name>
    <name type="common">Cattle tick</name>
    <name type="synonym">Boophilus microplus</name>
    <dbReference type="NCBI Taxonomy" id="6941"/>
    <lineage>
        <taxon>Eukaryota</taxon>
        <taxon>Metazoa</taxon>
        <taxon>Ecdysozoa</taxon>
        <taxon>Arthropoda</taxon>
        <taxon>Chelicerata</taxon>
        <taxon>Arachnida</taxon>
        <taxon>Acari</taxon>
        <taxon>Parasitiformes</taxon>
        <taxon>Ixodida</taxon>
        <taxon>Ixodoidea</taxon>
        <taxon>Ixodidae</taxon>
        <taxon>Rhipicephalinae</taxon>
        <taxon>Rhipicephalus</taxon>
        <taxon>Boophilus</taxon>
    </lineage>
</organism>
<name>A0A9J6DH70_RHIMP</name>
<gene>
    <name evidence="2" type="ORF">HPB51_013937</name>
</gene>
<feature type="compositionally biased region" description="Basic and acidic residues" evidence="1">
    <location>
        <begin position="206"/>
        <end position="221"/>
    </location>
</feature>
<feature type="compositionally biased region" description="Polar residues" evidence="1">
    <location>
        <begin position="592"/>
        <end position="602"/>
    </location>
</feature>
<evidence type="ECO:0000313" key="2">
    <source>
        <dbReference type="EMBL" id="KAH8021262.1"/>
    </source>
</evidence>
<protein>
    <submittedName>
        <fullName evidence="2">Uncharacterized protein</fullName>
    </submittedName>
</protein>
<evidence type="ECO:0000256" key="1">
    <source>
        <dbReference type="SAM" id="MobiDB-lite"/>
    </source>
</evidence>
<proteinExistence type="predicted"/>
<feature type="compositionally biased region" description="Low complexity" evidence="1">
    <location>
        <begin position="464"/>
        <end position="478"/>
    </location>
</feature>
<dbReference type="EMBL" id="JABSTU010000009">
    <property type="protein sequence ID" value="KAH8021262.1"/>
    <property type="molecule type" value="Genomic_DNA"/>
</dbReference>
<comment type="caution">
    <text evidence="2">The sequence shown here is derived from an EMBL/GenBank/DDBJ whole genome shotgun (WGS) entry which is preliminary data.</text>
</comment>
<feature type="region of interest" description="Disordered" evidence="1">
    <location>
        <begin position="441"/>
        <end position="602"/>
    </location>
</feature>
<dbReference type="AlphaFoldDB" id="A0A9J6DH70"/>
<feature type="compositionally biased region" description="Low complexity" evidence="1">
    <location>
        <begin position="176"/>
        <end position="195"/>
    </location>
</feature>
<feature type="compositionally biased region" description="Low complexity" evidence="1">
    <location>
        <begin position="228"/>
        <end position="238"/>
    </location>
</feature>
<feature type="compositionally biased region" description="Polar residues" evidence="1">
    <location>
        <begin position="378"/>
        <end position="422"/>
    </location>
</feature>
<feature type="compositionally biased region" description="Basic and acidic residues" evidence="1">
    <location>
        <begin position="296"/>
        <end position="307"/>
    </location>
</feature>